<sequence length="74" mass="7962">MERAVPANPPSCTYEKNGAATAIKSWARAAPANMTALTGWVQSNVPSKSVTQFFDCREYAESRASFIAANNIPP</sequence>
<evidence type="ECO:0000313" key="1">
    <source>
        <dbReference type="EMBL" id="MDQ2103784.1"/>
    </source>
</evidence>
<name>A0ABU0WHU0_9PROT</name>
<dbReference type="EMBL" id="JAUJFI010000059">
    <property type="protein sequence ID" value="MDQ2103784.1"/>
    <property type="molecule type" value="Genomic_DNA"/>
</dbReference>
<protein>
    <submittedName>
        <fullName evidence="1">Uncharacterized protein</fullName>
    </submittedName>
</protein>
<evidence type="ECO:0000313" key="2">
    <source>
        <dbReference type="Proteomes" id="UP001227317"/>
    </source>
</evidence>
<dbReference type="Proteomes" id="UP001227317">
    <property type="component" value="Unassembled WGS sequence"/>
</dbReference>
<keyword evidence="2" id="KW-1185">Reference proteome</keyword>
<accession>A0ABU0WHU0</accession>
<reference evidence="1 2" key="1">
    <citation type="submission" date="2023-06" db="EMBL/GenBank/DDBJ databases">
        <title>Azospirillum isscasensis sp.nov, a bacterium isolated from rhizosphere soil of rice.</title>
        <authorList>
            <person name="Wang H."/>
        </authorList>
    </citation>
    <scope>NUCLEOTIDE SEQUENCE [LARGE SCALE GENOMIC DNA]</scope>
    <source>
        <strain evidence="1 2">C340-1</strain>
    </source>
</reference>
<organism evidence="1 2">
    <name type="scientific">Azospirillum isscasi</name>
    <dbReference type="NCBI Taxonomy" id="3053926"/>
    <lineage>
        <taxon>Bacteria</taxon>
        <taxon>Pseudomonadati</taxon>
        <taxon>Pseudomonadota</taxon>
        <taxon>Alphaproteobacteria</taxon>
        <taxon>Rhodospirillales</taxon>
        <taxon>Azospirillaceae</taxon>
        <taxon>Azospirillum</taxon>
    </lineage>
</organism>
<proteinExistence type="predicted"/>
<gene>
    <name evidence="1" type="ORF">QSG27_13870</name>
</gene>
<dbReference type="RefSeq" id="WP_306707076.1">
    <property type="nucleotide sequence ID" value="NZ_JAUJFI010000059.1"/>
</dbReference>
<comment type="caution">
    <text evidence="1">The sequence shown here is derived from an EMBL/GenBank/DDBJ whole genome shotgun (WGS) entry which is preliminary data.</text>
</comment>